<reference evidence="3 4" key="1">
    <citation type="submission" date="2016-11" db="EMBL/GenBank/DDBJ databases">
        <title>The macronuclear genome of Stentor coeruleus: a giant cell with tiny introns.</title>
        <authorList>
            <person name="Slabodnick M."/>
            <person name="Ruby J.G."/>
            <person name="Reiff S.B."/>
            <person name="Swart E.C."/>
            <person name="Gosai S."/>
            <person name="Prabakaran S."/>
            <person name="Witkowska E."/>
            <person name="Larue G.E."/>
            <person name="Fisher S."/>
            <person name="Freeman R.M."/>
            <person name="Gunawardena J."/>
            <person name="Chu W."/>
            <person name="Stover N.A."/>
            <person name="Gregory B.D."/>
            <person name="Nowacki M."/>
            <person name="Derisi J."/>
            <person name="Roy S.W."/>
            <person name="Marshall W.F."/>
            <person name="Sood P."/>
        </authorList>
    </citation>
    <scope>NUCLEOTIDE SEQUENCE [LARGE SCALE GENOMIC DNA]</scope>
    <source>
        <strain evidence="3">WM001</strain>
    </source>
</reference>
<keyword evidence="1" id="KW-0175">Coiled coil</keyword>
<feature type="region of interest" description="Disordered" evidence="2">
    <location>
        <begin position="608"/>
        <end position="627"/>
    </location>
</feature>
<name>A0A1R2CLR1_9CILI</name>
<proteinExistence type="predicted"/>
<dbReference type="OrthoDB" id="306254at2759"/>
<feature type="coiled-coil region" evidence="1">
    <location>
        <begin position="258"/>
        <end position="321"/>
    </location>
</feature>
<evidence type="ECO:0000256" key="2">
    <source>
        <dbReference type="SAM" id="MobiDB-lite"/>
    </source>
</evidence>
<evidence type="ECO:0000256" key="1">
    <source>
        <dbReference type="SAM" id="Coils"/>
    </source>
</evidence>
<feature type="region of interest" description="Disordered" evidence="2">
    <location>
        <begin position="520"/>
        <end position="540"/>
    </location>
</feature>
<feature type="compositionally biased region" description="Basic residues" evidence="2">
    <location>
        <begin position="229"/>
        <end position="241"/>
    </location>
</feature>
<dbReference type="Proteomes" id="UP000187209">
    <property type="component" value="Unassembled WGS sequence"/>
</dbReference>
<evidence type="ECO:0000313" key="4">
    <source>
        <dbReference type="Proteomes" id="UP000187209"/>
    </source>
</evidence>
<comment type="caution">
    <text evidence="3">The sequence shown here is derived from an EMBL/GenBank/DDBJ whole genome shotgun (WGS) entry which is preliminary data.</text>
</comment>
<sequence length="987" mass="113547">MSTVFGLSSPNGFTLQKFQNSGTMCFATTSGLGSPVTGHSICEVKVTKGQDKELPIPIKFVTRKITEDTKSPKSFRSTLISPMVSPRSQASTRTNIYSPKSLKFLESPKETPKHIFTFPDTSHKQDISELLKNTLKIHSKQSKQQRIKIEKDAKSKIEKKTQMKLLDKIIRDDNFYKFKQKSVLFRPKWGIDDKRVISETKALRELEKSKKTIKEKKSALSFDSNRTPLRRKKKHAKKKYQTPKQITQESEENLSAHKQEIYQKLVDLNNRVNILRNNTSLGIKVQGLVKGYIDRKIFSEEVKVQKKIEEAREEKKKQELKPIKTQLNYEEEDFEVQSIMKSKPKLTIEKLEKSLEEKKDCKDYEKLLASQMKLKMLQQEQLKELRAKDLNEMIKLADVLGGTQEMKEKFAVMIEKRYSKLNHLFDENIESMRQVMYGEEPNEVNFLQMLAENQAKHLPGSRKNSTKEFAGSRKNSTKEQMSPYDEYPLPSLRGTISEFSSSFLMQLKEVPGALPIEMTVEPDSDHEDDEYIDSPSEESLYSRDTLDERFDDFVRFPKLVHHLSQPESQDEPNLPLISDSFSDTQDLINQEKSEEGALENLVREIKDTNKSSSYEEESDNTLKLTDPHGPVIEKSPIFIKDESFSSNESGVINEYSSIVATPAAEPNIEFPSSEHSYRKPLRNIVETFPHKEPSPFTASIETSTETDGFELIINRVLFTLELHIFSIFYAEILNDSDFMNNLSTTSSKKSKIPVKGINSLLLPESQVQTDQIAVLSFIRKLQTLKSPDEVLKKIMNIFDPFQMLSRIQENYDELDEEVQIFDYSDLEKVERSCNLSISLSLSSSGVNPYIQTHNKMILDVLNEAILRSAKNKVPLPWKIQDQADVLSYNSVMKSAIKKVLKWCEMQAGKVPCSDMINSKGDLDEDKLQNIREDKLSQFLTLDIEESDQCWIDCDFEESQVAVDLADYIMSELFDETLKFVKIFRVKL</sequence>
<accession>A0A1R2CLR1</accession>
<protein>
    <recommendedName>
        <fullName evidence="5">DUF4378 domain-containing protein</fullName>
    </recommendedName>
</protein>
<dbReference type="PROSITE" id="PS50096">
    <property type="entry name" value="IQ"/>
    <property type="match status" value="1"/>
</dbReference>
<keyword evidence="4" id="KW-1185">Reference proteome</keyword>
<gene>
    <name evidence="3" type="ORF">SteCoe_7737</name>
</gene>
<dbReference type="EMBL" id="MPUH01000113">
    <property type="protein sequence ID" value="OMJ89952.1"/>
    <property type="molecule type" value="Genomic_DNA"/>
</dbReference>
<organism evidence="3 4">
    <name type="scientific">Stentor coeruleus</name>
    <dbReference type="NCBI Taxonomy" id="5963"/>
    <lineage>
        <taxon>Eukaryota</taxon>
        <taxon>Sar</taxon>
        <taxon>Alveolata</taxon>
        <taxon>Ciliophora</taxon>
        <taxon>Postciliodesmatophora</taxon>
        <taxon>Heterotrichea</taxon>
        <taxon>Heterotrichida</taxon>
        <taxon>Stentoridae</taxon>
        <taxon>Stentor</taxon>
    </lineage>
</organism>
<feature type="region of interest" description="Disordered" evidence="2">
    <location>
        <begin position="229"/>
        <end position="252"/>
    </location>
</feature>
<evidence type="ECO:0000313" key="3">
    <source>
        <dbReference type="EMBL" id="OMJ89952.1"/>
    </source>
</evidence>
<evidence type="ECO:0008006" key="5">
    <source>
        <dbReference type="Google" id="ProtNLM"/>
    </source>
</evidence>
<dbReference type="AlphaFoldDB" id="A0A1R2CLR1"/>
<feature type="compositionally biased region" description="Acidic residues" evidence="2">
    <location>
        <begin position="520"/>
        <end position="536"/>
    </location>
</feature>
<feature type="region of interest" description="Disordered" evidence="2">
    <location>
        <begin position="457"/>
        <end position="484"/>
    </location>
</feature>